<dbReference type="AlphaFoldDB" id="A0A0A9DLV4"/>
<name>A0A0A9DLV4_ARUDO</name>
<accession>A0A0A9DLV4</accession>
<dbReference type="PANTHER" id="PTHR31264:SF32">
    <property type="entry name" value="F-BOX DOMAIN-CONTAINING PROTEIN"/>
    <property type="match status" value="1"/>
</dbReference>
<evidence type="ECO:0000313" key="1">
    <source>
        <dbReference type="EMBL" id="JAD84762.1"/>
    </source>
</evidence>
<organism evidence="1">
    <name type="scientific">Arundo donax</name>
    <name type="common">Giant reed</name>
    <name type="synonym">Donax arundinaceus</name>
    <dbReference type="NCBI Taxonomy" id="35708"/>
    <lineage>
        <taxon>Eukaryota</taxon>
        <taxon>Viridiplantae</taxon>
        <taxon>Streptophyta</taxon>
        <taxon>Embryophyta</taxon>
        <taxon>Tracheophyta</taxon>
        <taxon>Spermatophyta</taxon>
        <taxon>Magnoliopsida</taxon>
        <taxon>Liliopsida</taxon>
        <taxon>Poales</taxon>
        <taxon>Poaceae</taxon>
        <taxon>PACMAD clade</taxon>
        <taxon>Arundinoideae</taxon>
        <taxon>Arundineae</taxon>
        <taxon>Arundo</taxon>
    </lineage>
</organism>
<protein>
    <recommendedName>
        <fullName evidence="2">F-box associated domain-containing protein</fullName>
    </recommendedName>
</protein>
<dbReference type="EMBL" id="GBRH01213133">
    <property type="protein sequence ID" value="JAD84762.1"/>
    <property type="molecule type" value="Transcribed_RNA"/>
</dbReference>
<sequence length="176" mass="20059">MLTPPELSGRDYAHGCFCWVMPARNKLLVLDTRMMKFSSVDIAPAHKRLRRAIVEAGEGRFGMFTLCFDMEQGAYDLSYTILRNDGQDAHQWQLEAMIRLPLNYDYNILGVAGGYLLLIGFPQGYHLVPISERPNRDCFSLNLKTFQIEWFCATRCLIQYAPLYAGFPPSLSPPTI</sequence>
<evidence type="ECO:0008006" key="2">
    <source>
        <dbReference type="Google" id="ProtNLM"/>
    </source>
</evidence>
<reference evidence="1" key="1">
    <citation type="submission" date="2014-09" db="EMBL/GenBank/DDBJ databases">
        <authorList>
            <person name="Magalhaes I.L.F."/>
            <person name="Oliveira U."/>
            <person name="Santos F.R."/>
            <person name="Vidigal T.H.D.A."/>
            <person name="Brescovit A.D."/>
            <person name="Santos A.J."/>
        </authorList>
    </citation>
    <scope>NUCLEOTIDE SEQUENCE</scope>
    <source>
        <tissue evidence="1">Shoot tissue taken approximately 20 cm above the soil surface</tissue>
    </source>
</reference>
<reference evidence="1" key="2">
    <citation type="journal article" date="2015" name="Data Brief">
        <title>Shoot transcriptome of the giant reed, Arundo donax.</title>
        <authorList>
            <person name="Barrero R.A."/>
            <person name="Guerrero F.D."/>
            <person name="Moolhuijzen P."/>
            <person name="Goolsby J.A."/>
            <person name="Tidwell J."/>
            <person name="Bellgard S.E."/>
            <person name="Bellgard M.I."/>
        </authorList>
    </citation>
    <scope>NUCLEOTIDE SEQUENCE</scope>
    <source>
        <tissue evidence="1">Shoot tissue taken approximately 20 cm above the soil surface</tissue>
    </source>
</reference>
<dbReference type="PANTHER" id="PTHR31264">
    <property type="entry name" value="OS07G0554500 PROTEIN-RELATED"/>
    <property type="match status" value="1"/>
</dbReference>
<proteinExistence type="predicted"/>